<sequence>MKMIIAVTFLGIVTIAFAQECQLIQPAKNFDAETYFSIPHVWVTHSKNEPKTDVCREYDTSKNGDGSTTTVITSNYISRGQAVNNKVTCTSTGLNGQKGQFSVVCQPPTGTTTLTTSVLATDNKNYAILQRCPKSGKGNILVLQTTKKGVNQGVKDFFQKKGWNIDSWFSRTNVNCENIES</sequence>
<dbReference type="CDD" id="cd19423">
    <property type="entry name" value="lipocalin_LTBP1-like"/>
    <property type="match status" value="1"/>
</dbReference>
<evidence type="ECO:0000256" key="2">
    <source>
        <dbReference type="ARBA" id="ARBA00022525"/>
    </source>
</evidence>
<comment type="subcellular location">
    <subcellularLocation>
        <location evidence="1">Secreted</location>
    </subcellularLocation>
</comment>
<evidence type="ECO:0000313" key="8">
    <source>
        <dbReference type="EMBL" id="JAC18600.1"/>
    </source>
</evidence>
<dbReference type="Pfam" id="PF03973">
    <property type="entry name" value="Triabin"/>
    <property type="match status" value="1"/>
</dbReference>
<dbReference type="Gene3D" id="2.40.128.20">
    <property type="match status" value="1"/>
</dbReference>
<dbReference type="EMBL" id="GBBI01000112">
    <property type="protein sequence ID" value="JAC18600.1"/>
    <property type="molecule type" value="mRNA"/>
</dbReference>
<keyword evidence="2" id="KW-0964">Secreted</keyword>
<keyword evidence="4 7" id="KW-0732">Signal</keyword>
<dbReference type="InterPro" id="IPR012674">
    <property type="entry name" value="Calycin"/>
</dbReference>
<evidence type="ECO:0000256" key="5">
    <source>
        <dbReference type="ARBA" id="ARBA00023240"/>
    </source>
</evidence>
<dbReference type="InterPro" id="IPR005657">
    <property type="entry name" value="Triabi/Procalin"/>
</dbReference>
<accession>A0A023FB70</accession>
<evidence type="ECO:0000256" key="6">
    <source>
        <dbReference type="ARBA" id="ARBA00034121"/>
    </source>
</evidence>
<evidence type="ECO:0000256" key="1">
    <source>
        <dbReference type="ARBA" id="ARBA00004613"/>
    </source>
</evidence>
<dbReference type="SUPFAM" id="SSF50814">
    <property type="entry name" value="Lipocalins"/>
    <property type="match status" value="1"/>
</dbReference>
<evidence type="ECO:0000256" key="4">
    <source>
        <dbReference type="ARBA" id="ARBA00022729"/>
    </source>
</evidence>
<keyword evidence="3" id="KW-0800">Toxin</keyword>
<name>A0A023FB70_TRIIF</name>
<evidence type="ECO:0000256" key="7">
    <source>
        <dbReference type="SAM" id="SignalP"/>
    </source>
</evidence>
<feature type="signal peptide" evidence="7">
    <location>
        <begin position="1"/>
        <end position="18"/>
    </location>
</feature>
<dbReference type="GO" id="GO:0030682">
    <property type="term" value="P:symbiont-mediated perturbation of host defenses"/>
    <property type="evidence" value="ECO:0007669"/>
    <property type="project" value="InterPro"/>
</dbReference>
<protein>
    <submittedName>
        <fullName evidence="8">Putative lipocalin-like tilipo33</fullName>
    </submittedName>
</protein>
<reference evidence="8" key="1">
    <citation type="journal article" date="2014" name="PLoS Negl. Trop. Dis.">
        <title>An updated insight into the Sialotranscriptome of Triatoma infestans: developmental stage and geographic variations.</title>
        <authorList>
            <person name="Schwarz A."/>
            <person name="Medrano-Mercado N."/>
            <person name="Schaub G.A."/>
            <person name="Struchiner C.J."/>
            <person name="Bargues M.D."/>
            <person name="Levy M.Z."/>
            <person name="Ribeiro J.M."/>
        </authorList>
    </citation>
    <scope>NUCLEOTIDE SEQUENCE</scope>
    <source>
        <strain evidence="8">Chile</strain>
        <tissue evidence="8">Salivary glands</tissue>
    </source>
</reference>
<proteinExistence type="evidence at transcript level"/>
<dbReference type="GO" id="GO:0090729">
    <property type="term" value="F:toxin activity"/>
    <property type="evidence" value="ECO:0007669"/>
    <property type="project" value="UniProtKB-KW"/>
</dbReference>
<comment type="similarity">
    <text evidence="6">Belongs to the calycin superfamily. Triabin family.</text>
</comment>
<dbReference type="GO" id="GO:0005576">
    <property type="term" value="C:extracellular region"/>
    <property type="evidence" value="ECO:0007669"/>
    <property type="project" value="UniProtKB-SubCell"/>
</dbReference>
<keyword evidence="5" id="KW-1199">Hemostasis impairing toxin</keyword>
<organism evidence="8">
    <name type="scientific">Triatoma infestans</name>
    <name type="common">Assassin bug</name>
    <dbReference type="NCBI Taxonomy" id="30076"/>
    <lineage>
        <taxon>Eukaryota</taxon>
        <taxon>Metazoa</taxon>
        <taxon>Ecdysozoa</taxon>
        <taxon>Arthropoda</taxon>
        <taxon>Hexapoda</taxon>
        <taxon>Insecta</taxon>
        <taxon>Pterygota</taxon>
        <taxon>Neoptera</taxon>
        <taxon>Paraneoptera</taxon>
        <taxon>Hemiptera</taxon>
        <taxon>Heteroptera</taxon>
        <taxon>Panheteroptera</taxon>
        <taxon>Cimicomorpha</taxon>
        <taxon>Reduviidae</taxon>
        <taxon>Triatominae</taxon>
        <taxon>Triatoma</taxon>
    </lineage>
</organism>
<feature type="chain" id="PRO_5001516231" evidence="7">
    <location>
        <begin position="19"/>
        <end position="181"/>
    </location>
</feature>
<dbReference type="AlphaFoldDB" id="A0A023FB70"/>
<evidence type="ECO:0000256" key="3">
    <source>
        <dbReference type="ARBA" id="ARBA00022656"/>
    </source>
</evidence>